<keyword evidence="3" id="KW-1185">Reference proteome</keyword>
<name>A0ABV5VAU7_9ACTN</name>
<dbReference type="InterPro" id="IPR011528">
    <property type="entry name" value="NERD"/>
</dbReference>
<reference evidence="2 3" key="1">
    <citation type="submission" date="2024-09" db="EMBL/GenBank/DDBJ databases">
        <authorList>
            <person name="Sun Q."/>
            <person name="Mori K."/>
        </authorList>
    </citation>
    <scope>NUCLEOTIDE SEQUENCE [LARGE SCALE GENOMIC DNA]</scope>
    <source>
        <strain evidence="2 3">JCM 10918</strain>
    </source>
</reference>
<feature type="domain" description="NERD" evidence="1">
    <location>
        <begin position="44"/>
        <end position="155"/>
    </location>
</feature>
<dbReference type="Pfam" id="PF08378">
    <property type="entry name" value="NERD"/>
    <property type="match status" value="1"/>
</dbReference>
<evidence type="ECO:0000313" key="2">
    <source>
        <dbReference type="EMBL" id="MFB9734943.1"/>
    </source>
</evidence>
<dbReference type="PROSITE" id="PS50965">
    <property type="entry name" value="NERD"/>
    <property type="match status" value="1"/>
</dbReference>
<evidence type="ECO:0000259" key="1">
    <source>
        <dbReference type="PROSITE" id="PS50965"/>
    </source>
</evidence>
<dbReference type="EMBL" id="JBHMAR010000005">
    <property type="protein sequence ID" value="MFB9734943.1"/>
    <property type="molecule type" value="Genomic_DNA"/>
</dbReference>
<gene>
    <name evidence="2" type="ORF">ACFFRO_07330</name>
</gene>
<proteinExistence type="predicted"/>
<dbReference type="Proteomes" id="UP001589703">
    <property type="component" value="Unassembled WGS sequence"/>
</dbReference>
<evidence type="ECO:0000313" key="3">
    <source>
        <dbReference type="Proteomes" id="UP001589703"/>
    </source>
</evidence>
<comment type="caution">
    <text evidence="2">The sequence shown here is derived from an EMBL/GenBank/DDBJ whole genome shotgun (WGS) entry which is preliminary data.</text>
</comment>
<dbReference type="RefSeq" id="WP_282612622.1">
    <property type="nucleotide sequence ID" value="NZ_JBHMAR010000005.1"/>
</dbReference>
<protein>
    <submittedName>
        <fullName evidence="2">Nuclease-related domain-containing protein</fullName>
    </submittedName>
</protein>
<organism evidence="2 3">
    <name type="scientific">Streptomyces thermocoprophilus</name>
    <dbReference type="NCBI Taxonomy" id="78356"/>
    <lineage>
        <taxon>Bacteria</taxon>
        <taxon>Bacillati</taxon>
        <taxon>Actinomycetota</taxon>
        <taxon>Actinomycetes</taxon>
        <taxon>Kitasatosporales</taxon>
        <taxon>Streptomycetaceae</taxon>
        <taxon>Streptomyces</taxon>
    </lineage>
</organism>
<sequence>MSDDLALNRPGDAVRRKIRELQPDPVMRFVGRWRSGGEIRSWLDGLAGERVTGRVLDRLRGHGWFVLHAVQWASGADIDHLAIGPAGVFAVNSKRHRGKAVWYGDSALTVNGAPTRHIAVSRSEARRVSRVLSQCCGMEVPVRPVISVVHAAKLTVKNADPPVLVLAVEDLGRVLSGLSPTLSPEQVARIYGVARDARTWAG</sequence>
<accession>A0ABV5VAU7</accession>